<dbReference type="EMBL" id="JADYXP020000004">
    <property type="protein sequence ID" value="KAL0125020.1"/>
    <property type="molecule type" value="Genomic_DNA"/>
</dbReference>
<accession>A0AAW2GBV0</accession>
<name>A0AAW2GBV0_9HYME</name>
<proteinExistence type="predicted"/>
<keyword evidence="3" id="KW-1185">Reference proteome</keyword>
<dbReference type="Proteomes" id="UP001430953">
    <property type="component" value="Unassembled WGS sequence"/>
</dbReference>
<sequence length="288" mass="32314">MKRANSIEMTDKRGKSQFSSSTKRIMPSLIRARLPVFNYPVLKLSIPRHFHSSIRGEQGTLWFHAPFDRRRLASRHSRKKGCGSKELKGDPSCGDQKVRSRSLCVASSSSQRDARSGLRLLLLTIKQRVAESFGRDVERGLESAIRPNARDAPPRNAAESERRAARAGIHVIIRLQEESGERGNREAELDIRSESSGRCNARLVSLAGAYSLVTLRRAAESAMTNRGYAPTISRERDVRPSIITRRKFSRSHLSYTPPSPPTLLNPTRLVTRDAFCDPLIRRSTARVS</sequence>
<evidence type="ECO:0000313" key="3">
    <source>
        <dbReference type="Proteomes" id="UP001430953"/>
    </source>
</evidence>
<reference evidence="2 3" key="1">
    <citation type="submission" date="2023-03" db="EMBL/GenBank/DDBJ databases">
        <title>High recombination rates correlate with genetic variation in Cardiocondyla obscurior ants.</title>
        <authorList>
            <person name="Errbii M."/>
        </authorList>
    </citation>
    <scope>NUCLEOTIDE SEQUENCE [LARGE SCALE GENOMIC DNA]</scope>
    <source>
        <strain evidence="2">Alpha-2009</strain>
        <tissue evidence="2">Whole body</tissue>
    </source>
</reference>
<protein>
    <submittedName>
        <fullName evidence="2">Uncharacterized protein</fullName>
    </submittedName>
</protein>
<comment type="caution">
    <text evidence="2">The sequence shown here is derived from an EMBL/GenBank/DDBJ whole genome shotgun (WGS) entry which is preliminary data.</text>
</comment>
<organism evidence="2 3">
    <name type="scientific">Cardiocondyla obscurior</name>
    <dbReference type="NCBI Taxonomy" id="286306"/>
    <lineage>
        <taxon>Eukaryota</taxon>
        <taxon>Metazoa</taxon>
        <taxon>Ecdysozoa</taxon>
        <taxon>Arthropoda</taxon>
        <taxon>Hexapoda</taxon>
        <taxon>Insecta</taxon>
        <taxon>Pterygota</taxon>
        <taxon>Neoptera</taxon>
        <taxon>Endopterygota</taxon>
        <taxon>Hymenoptera</taxon>
        <taxon>Apocrita</taxon>
        <taxon>Aculeata</taxon>
        <taxon>Formicoidea</taxon>
        <taxon>Formicidae</taxon>
        <taxon>Myrmicinae</taxon>
        <taxon>Cardiocondyla</taxon>
    </lineage>
</organism>
<feature type="region of interest" description="Disordered" evidence="1">
    <location>
        <begin position="74"/>
        <end position="106"/>
    </location>
</feature>
<evidence type="ECO:0000313" key="2">
    <source>
        <dbReference type="EMBL" id="KAL0125020.1"/>
    </source>
</evidence>
<evidence type="ECO:0000256" key="1">
    <source>
        <dbReference type="SAM" id="MobiDB-lite"/>
    </source>
</evidence>
<dbReference type="AlphaFoldDB" id="A0AAW2GBV0"/>
<feature type="region of interest" description="Disordered" evidence="1">
    <location>
        <begin position="1"/>
        <end position="22"/>
    </location>
</feature>
<gene>
    <name evidence="2" type="ORF">PUN28_004272</name>
</gene>